<feature type="binding site" evidence="9">
    <location>
        <position position="212"/>
    </location>
    <ligand>
        <name>1-deoxy-D-xylulose 5-phosphate</name>
        <dbReference type="ChEBI" id="CHEBI:57792"/>
    </ligand>
</feature>
<keyword evidence="3 9" id="KW-0479">Metal-binding</keyword>
<keyword evidence="4 9" id="KW-0521">NADP</keyword>
<feature type="binding site" evidence="9">
    <location>
        <position position="13"/>
    </location>
    <ligand>
        <name>NADPH</name>
        <dbReference type="ChEBI" id="CHEBI:57783"/>
    </ligand>
</feature>
<proteinExistence type="inferred from homology"/>
<dbReference type="Pfam" id="PF02670">
    <property type="entry name" value="DXP_reductoisom"/>
    <property type="match status" value="1"/>
</dbReference>
<feature type="binding site" evidence="9">
    <location>
        <position position="11"/>
    </location>
    <ligand>
        <name>NADPH</name>
        <dbReference type="ChEBI" id="CHEBI:57783"/>
    </ligand>
</feature>
<feature type="binding site" evidence="9">
    <location>
        <position position="200"/>
    </location>
    <ligand>
        <name>NADPH</name>
        <dbReference type="ChEBI" id="CHEBI:57783"/>
    </ligand>
</feature>
<keyword evidence="14" id="KW-1185">Reference proteome</keyword>
<evidence type="ECO:0000313" key="13">
    <source>
        <dbReference type="EMBL" id="MDZ5762082.1"/>
    </source>
</evidence>
<feature type="binding site" evidence="9">
    <location>
        <position position="145"/>
    </location>
    <ligand>
        <name>Mn(2+)</name>
        <dbReference type="ChEBI" id="CHEBI:29035"/>
    </ligand>
</feature>
<evidence type="ECO:0000259" key="12">
    <source>
        <dbReference type="Pfam" id="PF13288"/>
    </source>
</evidence>
<evidence type="ECO:0000256" key="2">
    <source>
        <dbReference type="ARBA" id="ARBA00006825"/>
    </source>
</evidence>
<accession>A0ABU5L7R3</accession>
<evidence type="ECO:0000256" key="8">
    <source>
        <dbReference type="ARBA" id="ARBA00048543"/>
    </source>
</evidence>
<evidence type="ECO:0000256" key="9">
    <source>
        <dbReference type="HAMAP-Rule" id="MF_00183"/>
    </source>
</evidence>
<dbReference type="PANTHER" id="PTHR30525:SF0">
    <property type="entry name" value="1-DEOXY-D-XYLULOSE 5-PHOSPHATE REDUCTOISOMERASE, CHLOROPLASTIC"/>
    <property type="match status" value="1"/>
</dbReference>
<dbReference type="InterPro" id="IPR026877">
    <property type="entry name" value="DXPR_C"/>
</dbReference>
<evidence type="ECO:0000259" key="10">
    <source>
        <dbReference type="Pfam" id="PF02670"/>
    </source>
</evidence>
<dbReference type="PIRSF" id="PIRSF006205">
    <property type="entry name" value="Dxp_reductismrs"/>
    <property type="match status" value="1"/>
</dbReference>
<dbReference type="Proteomes" id="UP001293791">
    <property type="component" value="Unassembled WGS sequence"/>
</dbReference>
<comment type="function">
    <text evidence="9">Catalyzes the NADPH-dependent rearrangement and reduction of 1-deoxy-D-xylulose-5-phosphate (DXP) to 2-C-methyl-D-erythritol 4-phosphate (MEP).</text>
</comment>
<comment type="pathway">
    <text evidence="1 9">Isoprenoid biosynthesis; isopentenyl diphosphate biosynthesis via DXP pathway; isopentenyl diphosphate from 1-deoxy-D-xylulose 5-phosphate: step 1/6.</text>
</comment>
<dbReference type="SUPFAM" id="SSF55347">
    <property type="entry name" value="Glyceraldehyde-3-phosphate dehydrogenase-like, C-terminal domain"/>
    <property type="match status" value="1"/>
</dbReference>
<feature type="binding site" evidence="9">
    <location>
        <position position="216"/>
    </location>
    <ligand>
        <name>Mn(2+)</name>
        <dbReference type="ChEBI" id="CHEBI:29035"/>
    </ligand>
</feature>
<reference evidence="13 14" key="1">
    <citation type="submission" date="2023-02" db="EMBL/GenBank/DDBJ databases">
        <title>Host association and intracellularity evolved multiple times independently in the Rickettsiales.</title>
        <authorList>
            <person name="Castelli M."/>
            <person name="Nardi T."/>
            <person name="Gammuto L."/>
            <person name="Bellinzona G."/>
            <person name="Sabaneyeva E."/>
            <person name="Potekhin A."/>
            <person name="Serra V."/>
            <person name="Petroni G."/>
            <person name="Sassera D."/>
        </authorList>
    </citation>
    <scope>NUCLEOTIDE SEQUENCE [LARGE SCALE GENOMIC DNA]</scope>
    <source>
        <strain evidence="13 14">BOD18</strain>
    </source>
</reference>
<sequence length="379" mass="41546">MKKVAVFGSSGSVGSSTLDILRNNRDKFELCAIAGGSNIQKLAEQAIEFQVKNVAVASDNKYKELKALLPNHNIVVGDDGLVLLAQEKYDVAIMAISGSDAIKPLDALLGNAKIIGLANKESIVCTGSMLVDKAKALGSKIIPVDSEHSAIFQLFDVLNADLVNRVILTASGGPFYDKPIEFINTATFEQVLAHPTWKMGAKISVDSATMMNKGLELIEAKNLFNLKAEQLDVLIHPQSIVHSFVEYADGALLAQLGYPDMKMPISYALNHPKRIKIDYRKMTANDLTNMMFLAPEFEKFPLLGLAKNVLKDSMESCIVLNTLNELVVGEFLEKKIGFVQIANKILKFMDKINIEKVASLVDVLSCVKDIKIKFNELSK</sequence>
<feature type="binding site" evidence="9">
    <location>
        <position position="120"/>
    </location>
    <ligand>
        <name>1-deoxy-D-xylulose 5-phosphate</name>
        <dbReference type="ChEBI" id="CHEBI:57792"/>
    </ligand>
</feature>
<feature type="domain" description="1-deoxy-D-xylulose 5-phosphate reductoisomerase N-terminal" evidence="10">
    <location>
        <begin position="4"/>
        <end position="127"/>
    </location>
</feature>
<evidence type="ECO:0000256" key="3">
    <source>
        <dbReference type="ARBA" id="ARBA00022723"/>
    </source>
</evidence>
<dbReference type="EC" id="1.1.1.267" evidence="9"/>
<gene>
    <name evidence="9" type="primary">dxr</name>
    <name evidence="13" type="ORF">Cyrtocomes_00450</name>
</gene>
<dbReference type="HAMAP" id="MF_00183">
    <property type="entry name" value="DXP_reductoisom"/>
    <property type="match status" value="1"/>
</dbReference>
<keyword evidence="9" id="KW-0460">Magnesium</keyword>
<dbReference type="SUPFAM" id="SSF51735">
    <property type="entry name" value="NAD(P)-binding Rossmann-fold domains"/>
    <property type="match status" value="1"/>
</dbReference>
<feature type="binding site" evidence="9">
    <location>
        <position position="194"/>
    </location>
    <ligand>
        <name>1-deoxy-D-xylulose 5-phosphate</name>
        <dbReference type="ChEBI" id="CHEBI:57792"/>
    </ligand>
</feature>
<feature type="binding site" evidence="9">
    <location>
        <position position="146"/>
    </location>
    <ligand>
        <name>1-deoxy-D-xylulose 5-phosphate</name>
        <dbReference type="ChEBI" id="CHEBI:57792"/>
    </ligand>
</feature>
<feature type="binding site" evidence="9">
    <location>
        <position position="36"/>
    </location>
    <ligand>
        <name>NADPH</name>
        <dbReference type="ChEBI" id="CHEBI:57783"/>
    </ligand>
</feature>
<comment type="cofactor">
    <cofactor evidence="9">
        <name>Mg(2+)</name>
        <dbReference type="ChEBI" id="CHEBI:18420"/>
    </cofactor>
    <cofactor evidence="9">
        <name>Mn(2+)</name>
        <dbReference type="ChEBI" id="CHEBI:29035"/>
    </cofactor>
</comment>
<evidence type="ECO:0000256" key="7">
    <source>
        <dbReference type="ARBA" id="ARBA00023229"/>
    </source>
</evidence>
<feature type="binding site" evidence="9">
    <location>
        <position position="119"/>
    </location>
    <ligand>
        <name>NADPH</name>
        <dbReference type="ChEBI" id="CHEBI:57783"/>
    </ligand>
</feature>
<comment type="caution">
    <text evidence="9">Lacks conserved residue(s) required for the propagation of feature annotation.</text>
</comment>
<evidence type="ECO:0000256" key="4">
    <source>
        <dbReference type="ARBA" id="ARBA00022857"/>
    </source>
</evidence>
<feature type="binding site" evidence="9">
    <location>
        <position position="207"/>
    </location>
    <ligand>
        <name>1-deoxy-D-xylulose 5-phosphate</name>
        <dbReference type="ChEBI" id="CHEBI:57792"/>
    </ligand>
</feature>
<dbReference type="InterPro" id="IPR036169">
    <property type="entry name" value="DXPR_C_sf"/>
</dbReference>
<dbReference type="RefSeq" id="WP_322497570.1">
    <property type="nucleotide sequence ID" value="NZ_JARGYT010000019.1"/>
</dbReference>
<feature type="domain" description="DXP reductoisomerase C-terminal" evidence="12">
    <location>
        <begin position="256"/>
        <end position="369"/>
    </location>
</feature>
<dbReference type="InterPro" id="IPR013644">
    <property type="entry name" value="DXP_reductoisomerase_C"/>
</dbReference>
<feature type="domain" description="1-deoxy-D-xylulose 5-phosphate reductoisomerase C-terminal" evidence="11">
    <location>
        <begin position="141"/>
        <end position="224"/>
    </location>
</feature>
<dbReference type="Pfam" id="PF13288">
    <property type="entry name" value="DXPR_C"/>
    <property type="match status" value="1"/>
</dbReference>
<dbReference type="InterPro" id="IPR013512">
    <property type="entry name" value="DXP_reductoisomerase_N"/>
</dbReference>
<dbReference type="EMBL" id="JARGYT010000019">
    <property type="protein sequence ID" value="MDZ5762082.1"/>
    <property type="molecule type" value="Genomic_DNA"/>
</dbReference>
<dbReference type="InterPro" id="IPR003821">
    <property type="entry name" value="DXP_reductoisomerase"/>
</dbReference>
<keyword evidence="7 9" id="KW-0414">Isoprene biosynthesis</keyword>
<evidence type="ECO:0000313" key="14">
    <source>
        <dbReference type="Proteomes" id="UP001293791"/>
    </source>
</evidence>
<feature type="binding site" evidence="9">
    <location>
        <position position="121"/>
    </location>
    <ligand>
        <name>NADPH</name>
        <dbReference type="ChEBI" id="CHEBI:57783"/>
    </ligand>
</feature>
<dbReference type="Pfam" id="PF08436">
    <property type="entry name" value="DXP_redisom_C"/>
    <property type="match status" value="1"/>
</dbReference>
<dbReference type="Gene3D" id="1.10.1740.10">
    <property type="match status" value="1"/>
</dbReference>
<feature type="binding site" evidence="9">
    <location>
        <position position="12"/>
    </location>
    <ligand>
        <name>NADPH</name>
        <dbReference type="ChEBI" id="CHEBI:57783"/>
    </ligand>
</feature>
<comment type="catalytic activity">
    <reaction evidence="8">
        <text>2-C-methyl-D-erythritol 4-phosphate + NADP(+) = 1-deoxy-D-xylulose 5-phosphate + NADPH + H(+)</text>
        <dbReference type="Rhea" id="RHEA:13717"/>
        <dbReference type="ChEBI" id="CHEBI:15378"/>
        <dbReference type="ChEBI" id="CHEBI:57783"/>
        <dbReference type="ChEBI" id="CHEBI:57792"/>
        <dbReference type="ChEBI" id="CHEBI:58262"/>
        <dbReference type="ChEBI" id="CHEBI:58349"/>
        <dbReference type="EC" id="1.1.1.267"/>
    </reaction>
    <physiologicalReaction direction="right-to-left" evidence="8">
        <dbReference type="Rhea" id="RHEA:13719"/>
    </physiologicalReaction>
</comment>
<evidence type="ECO:0000256" key="6">
    <source>
        <dbReference type="ARBA" id="ARBA00023211"/>
    </source>
</evidence>
<feature type="binding site" evidence="9">
    <location>
        <position position="171"/>
    </location>
    <ligand>
        <name>1-deoxy-D-xylulose 5-phosphate</name>
        <dbReference type="ChEBI" id="CHEBI:57792"/>
    </ligand>
</feature>
<protein>
    <recommendedName>
        <fullName evidence="9">1-deoxy-D-xylulose 5-phosphate reductoisomerase</fullName>
        <shortName evidence="9">DXP reductoisomerase</shortName>
        <ecNumber evidence="9">1.1.1.267</ecNumber>
    </recommendedName>
    <alternativeName>
        <fullName evidence="9">1-deoxyxylulose-5-phosphate reductoisomerase</fullName>
    </alternativeName>
    <alternativeName>
        <fullName evidence="9">2-C-methyl-D-erythritol 4-phosphate synthase</fullName>
    </alternativeName>
</protein>
<dbReference type="PANTHER" id="PTHR30525">
    <property type="entry name" value="1-DEOXY-D-XYLULOSE 5-PHOSPHATE REDUCTOISOMERASE"/>
    <property type="match status" value="1"/>
</dbReference>
<feature type="binding site" evidence="9">
    <location>
        <position position="213"/>
    </location>
    <ligand>
        <name>1-deoxy-D-xylulose 5-phosphate</name>
        <dbReference type="ChEBI" id="CHEBI:57792"/>
    </ligand>
</feature>
<name>A0ABU5L7R3_9RICK</name>
<evidence type="ECO:0000256" key="1">
    <source>
        <dbReference type="ARBA" id="ARBA00005094"/>
    </source>
</evidence>
<feature type="binding site" evidence="9">
    <location>
        <position position="38"/>
    </location>
    <ligand>
        <name>NADPH</name>
        <dbReference type="ChEBI" id="CHEBI:57783"/>
    </ligand>
</feature>
<dbReference type="SUPFAM" id="SSF69055">
    <property type="entry name" value="1-deoxy-D-xylulose-5-phosphate reductoisomerase, C-terminal domain"/>
    <property type="match status" value="1"/>
</dbReference>
<comment type="caution">
    <text evidence="13">The sequence shown here is derived from an EMBL/GenBank/DDBJ whole genome shotgun (WGS) entry which is preliminary data.</text>
</comment>
<keyword evidence="5 9" id="KW-0560">Oxidoreductase</keyword>
<organism evidence="13 14">
    <name type="scientific">Candidatus Cyrtobacter comes</name>
    <dbReference type="NCBI Taxonomy" id="675776"/>
    <lineage>
        <taxon>Bacteria</taxon>
        <taxon>Pseudomonadati</taxon>
        <taxon>Pseudomonadota</taxon>
        <taxon>Alphaproteobacteria</taxon>
        <taxon>Rickettsiales</taxon>
        <taxon>Candidatus Midichloriaceae</taxon>
        <taxon>Candidatus Cyrtobacter</taxon>
    </lineage>
</organism>
<feature type="binding site" evidence="9">
    <location>
        <position position="216"/>
    </location>
    <ligand>
        <name>1-deoxy-D-xylulose 5-phosphate</name>
        <dbReference type="ChEBI" id="CHEBI:57792"/>
    </ligand>
</feature>
<dbReference type="NCBIfam" id="TIGR00243">
    <property type="entry name" value="Dxr"/>
    <property type="match status" value="1"/>
</dbReference>
<feature type="binding site" evidence="9">
    <location>
        <position position="147"/>
    </location>
    <ligand>
        <name>1-deoxy-D-xylulose 5-phosphate</name>
        <dbReference type="ChEBI" id="CHEBI:57792"/>
    </ligand>
</feature>
<evidence type="ECO:0000259" key="11">
    <source>
        <dbReference type="Pfam" id="PF08436"/>
    </source>
</evidence>
<feature type="binding site" evidence="9">
    <location>
        <position position="147"/>
    </location>
    <ligand>
        <name>Mn(2+)</name>
        <dbReference type="ChEBI" id="CHEBI:29035"/>
    </ligand>
</feature>
<evidence type="ECO:0000256" key="5">
    <source>
        <dbReference type="ARBA" id="ARBA00023002"/>
    </source>
</evidence>
<comment type="similarity">
    <text evidence="2 9">Belongs to the DXR family.</text>
</comment>
<dbReference type="InterPro" id="IPR036291">
    <property type="entry name" value="NAD(P)-bd_dom_sf"/>
</dbReference>
<keyword evidence="6 9" id="KW-0464">Manganese</keyword>
<dbReference type="Gene3D" id="3.40.50.720">
    <property type="entry name" value="NAD(P)-binding Rossmann-like Domain"/>
    <property type="match status" value="1"/>
</dbReference>